<dbReference type="PANTHER" id="PTHR22946:SF9">
    <property type="entry name" value="POLYKETIDE TRANSFERASE AF380"/>
    <property type="match status" value="1"/>
</dbReference>
<dbReference type="Gene3D" id="3.40.50.1820">
    <property type="entry name" value="alpha/beta hydrolase"/>
    <property type="match status" value="1"/>
</dbReference>
<evidence type="ECO:0000313" key="5">
    <source>
        <dbReference type="EMBL" id="GGK26513.1"/>
    </source>
</evidence>
<evidence type="ECO:0000256" key="1">
    <source>
        <dbReference type="ARBA" id="ARBA00022801"/>
    </source>
</evidence>
<dbReference type="Proteomes" id="UP000600449">
    <property type="component" value="Unassembled WGS sequence"/>
</dbReference>
<dbReference type="AlphaFoldDB" id="A0A917Q5L5"/>
<feature type="transmembrane region" description="Helical" evidence="3">
    <location>
        <begin position="497"/>
        <end position="519"/>
    </location>
</feature>
<keyword evidence="6" id="KW-1185">Reference proteome</keyword>
<gene>
    <name evidence="5" type="ORF">GCM10011322_11170</name>
</gene>
<evidence type="ECO:0000256" key="2">
    <source>
        <dbReference type="ARBA" id="ARBA00038115"/>
    </source>
</evidence>
<proteinExistence type="inferred from homology"/>
<dbReference type="RefSeq" id="WP_188910482.1">
    <property type="nucleotide sequence ID" value="NZ_BMMF01000003.1"/>
</dbReference>
<dbReference type="InterPro" id="IPR050261">
    <property type="entry name" value="FrsA_esterase"/>
</dbReference>
<organism evidence="5 6">
    <name type="scientific">Salinarimonas ramus</name>
    <dbReference type="NCBI Taxonomy" id="690164"/>
    <lineage>
        <taxon>Bacteria</taxon>
        <taxon>Pseudomonadati</taxon>
        <taxon>Pseudomonadota</taxon>
        <taxon>Alphaproteobacteria</taxon>
        <taxon>Hyphomicrobiales</taxon>
        <taxon>Salinarimonadaceae</taxon>
        <taxon>Salinarimonas</taxon>
    </lineage>
</organism>
<feature type="transmembrane region" description="Helical" evidence="3">
    <location>
        <begin position="441"/>
        <end position="459"/>
    </location>
</feature>
<comment type="similarity">
    <text evidence="2">Belongs to the AB hydrolase superfamily. FUS2 hydrolase family.</text>
</comment>
<feature type="transmembrane region" description="Helical" evidence="3">
    <location>
        <begin position="381"/>
        <end position="406"/>
    </location>
</feature>
<evidence type="ECO:0000256" key="3">
    <source>
        <dbReference type="SAM" id="Phobius"/>
    </source>
</evidence>
<dbReference type="Pfam" id="PF00561">
    <property type="entry name" value="Abhydrolase_1"/>
    <property type="match status" value="1"/>
</dbReference>
<dbReference type="InterPro" id="IPR000073">
    <property type="entry name" value="AB_hydrolase_1"/>
</dbReference>
<name>A0A917Q5L5_9HYPH</name>
<keyword evidence="3" id="KW-0812">Transmembrane</keyword>
<accession>A0A917Q5L5</accession>
<dbReference type="PANTHER" id="PTHR22946">
    <property type="entry name" value="DIENELACTONE HYDROLASE DOMAIN-CONTAINING PROTEIN-RELATED"/>
    <property type="match status" value="1"/>
</dbReference>
<feature type="domain" description="AB hydrolase-1" evidence="4">
    <location>
        <begin position="60"/>
        <end position="154"/>
    </location>
</feature>
<evidence type="ECO:0000259" key="4">
    <source>
        <dbReference type="Pfam" id="PF00561"/>
    </source>
</evidence>
<reference evidence="5 6" key="1">
    <citation type="journal article" date="2014" name="Int. J. Syst. Evol. Microbiol.">
        <title>Complete genome sequence of Corynebacterium casei LMG S-19264T (=DSM 44701T), isolated from a smear-ripened cheese.</title>
        <authorList>
            <consortium name="US DOE Joint Genome Institute (JGI-PGF)"/>
            <person name="Walter F."/>
            <person name="Albersmeier A."/>
            <person name="Kalinowski J."/>
            <person name="Ruckert C."/>
        </authorList>
    </citation>
    <scope>NUCLEOTIDE SEQUENCE [LARGE SCALE GENOMIC DNA]</scope>
    <source>
        <strain evidence="5 6">CGMCC 1.9161</strain>
    </source>
</reference>
<evidence type="ECO:0000313" key="6">
    <source>
        <dbReference type="Proteomes" id="UP000600449"/>
    </source>
</evidence>
<sequence>MARRFGFSALDGVLALLAAAAIAFALWRLDAATRPLVVERVTVGHVPASVYRPANEAAGPAVVIAHGFAGSRQLMQAFAVTLARNGYVAIAFDYAGHGRNPRPLAGSIVEEDGATRTLVAETRAVADAARALGDGRLALLGHSMASDIVVRAARALNEDAGAPVVAATIAVSMFSPAVTADEPENLLVVVGGLEAGLREEALRVLALAADGARVAEGTTVGDPAAGTGRRVVFAEGVEHVGVLYARETLAETVAWLDATFGIARTEPIFVDRRGPLILLLLAGIVVSARPLSRLLPRVAPAPIGAGLPWRRLWIALLVPAIATPLVLRLVPTQVLPVLVADYLAAHFLLYGLIAAACLVVIRRRDRSAARAIPVDRRRLALALAATIAFFFVAIVWPLDTFVTSFVPGRERIWLVALMLVGTLPFFLADEWATRGPGAARLGYPAAKLAFVLSLALAVALDFERLFFLVIIVPVIAAFLLVYGLFSRFLYGATGHPLVAGVANAVAFAWALGVTFPLLAS</sequence>
<feature type="transmembrane region" description="Helical" evidence="3">
    <location>
        <begin position="412"/>
        <end position="429"/>
    </location>
</feature>
<dbReference type="SUPFAM" id="SSF53474">
    <property type="entry name" value="alpha/beta-Hydrolases"/>
    <property type="match status" value="1"/>
</dbReference>
<keyword evidence="3" id="KW-0472">Membrane</keyword>
<feature type="transmembrane region" description="Helical" evidence="3">
    <location>
        <begin position="342"/>
        <end position="361"/>
    </location>
</feature>
<keyword evidence="3" id="KW-1133">Transmembrane helix</keyword>
<comment type="caution">
    <text evidence="5">The sequence shown here is derived from an EMBL/GenBank/DDBJ whole genome shotgun (WGS) entry which is preliminary data.</text>
</comment>
<dbReference type="InterPro" id="IPR029058">
    <property type="entry name" value="AB_hydrolase_fold"/>
</dbReference>
<keyword evidence="1 5" id="KW-0378">Hydrolase</keyword>
<feature type="transmembrane region" description="Helical" evidence="3">
    <location>
        <begin position="465"/>
        <end position="485"/>
    </location>
</feature>
<protein>
    <submittedName>
        <fullName evidence="5">Alpha/beta hydrolase</fullName>
    </submittedName>
</protein>
<dbReference type="EMBL" id="BMMF01000003">
    <property type="protein sequence ID" value="GGK26513.1"/>
    <property type="molecule type" value="Genomic_DNA"/>
</dbReference>
<dbReference type="GO" id="GO:0052689">
    <property type="term" value="F:carboxylic ester hydrolase activity"/>
    <property type="evidence" value="ECO:0007669"/>
    <property type="project" value="UniProtKB-ARBA"/>
</dbReference>